<accession>A0A0F9ILJ0</accession>
<organism evidence="1">
    <name type="scientific">marine sediment metagenome</name>
    <dbReference type="NCBI Taxonomy" id="412755"/>
    <lineage>
        <taxon>unclassified sequences</taxon>
        <taxon>metagenomes</taxon>
        <taxon>ecological metagenomes</taxon>
    </lineage>
</organism>
<protein>
    <submittedName>
        <fullName evidence="1">Uncharacterized protein</fullName>
    </submittedName>
</protein>
<dbReference type="EMBL" id="LAZR01020667">
    <property type="protein sequence ID" value="KKL88072.1"/>
    <property type="molecule type" value="Genomic_DNA"/>
</dbReference>
<sequence>MVAGTIGYSPERMENTVLQRKRFAEKWELPNVPERP</sequence>
<reference evidence="1" key="1">
    <citation type="journal article" date="2015" name="Nature">
        <title>Complex archaea that bridge the gap between prokaryotes and eukaryotes.</title>
        <authorList>
            <person name="Spang A."/>
            <person name="Saw J.H."/>
            <person name="Jorgensen S.L."/>
            <person name="Zaremba-Niedzwiedzka K."/>
            <person name="Martijn J."/>
            <person name="Lind A.E."/>
            <person name="van Eijk R."/>
            <person name="Schleper C."/>
            <person name="Guy L."/>
            <person name="Ettema T.J."/>
        </authorList>
    </citation>
    <scope>NUCLEOTIDE SEQUENCE</scope>
</reference>
<gene>
    <name evidence="1" type="ORF">LCGC14_1928320</name>
</gene>
<proteinExistence type="predicted"/>
<evidence type="ECO:0000313" key="1">
    <source>
        <dbReference type="EMBL" id="KKL88072.1"/>
    </source>
</evidence>
<comment type="caution">
    <text evidence="1">The sequence shown here is derived from an EMBL/GenBank/DDBJ whole genome shotgun (WGS) entry which is preliminary data.</text>
</comment>
<dbReference type="AlphaFoldDB" id="A0A0F9ILJ0"/>
<name>A0A0F9ILJ0_9ZZZZ</name>
<feature type="non-terminal residue" evidence="1">
    <location>
        <position position="1"/>
    </location>
</feature>